<sequence>MTIDTGLLHTFVAVHRNQGFTRAAQQLHLTQSAVSHQVRRLEALVGRPLFRRTTRRLGLTADGEDLLHHAQRVLQAQEALERHFRCSPIEGTVRLGVQEHFMSDGLPQLLHQFARSCPHVRLEVSVGLTLDLSAMVREGDVDLAVITSTSEVSGGIPLQRLPMVWAAAEGWERRDGASLPLAYSPLPCVCGQIGIDALERAGIPWHKAFSSHSLHDLRAAVLSGLAVAMFTSDNLRPGMVLLGERDGLPPLPMMDYMLVYSDGSVQGSREAVRELGRLIEQTEWASQEVAGNGLQRARTAR</sequence>
<dbReference type="PROSITE" id="PS50931">
    <property type="entry name" value="HTH_LYSR"/>
    <property type="match status" value="1"/>
</dbReference>
<dbReference type="SUPFAM" id="SSF53850">
    <property type="entry name" value="Periplasmic binding protein-like II"/>
    <property type="match status" value="1"/>
</dbReference>
<dbReference type="Pfam" id="PF03466">
    <property type="entry name" value="LysR_substrate"/>
    <property type="match status" value="1"/>
</dbReference>
<dbReference type="InterPro" id="IPR005119">
    <property type="entry name" value="LysR_subst-bd"/>
</dbReference>
<dbReference type="SUPFAM" id="SSF46785">
    <property type="entry name" value="Winged helix' DNA-binding domain"/>
    <property type="match status" value="1"/>
</dbReference>
<organism evidence="6 7">
    <name type="scientific">Paracidovorax cattleyae</name>
    <dbReference type="NCBI Taxonomy" id="80868"/>
    <lineage>
        <taxon>Bacteria</taxon>
        <taxon>Pseudomonadati</taxon>
        <taxon>Pseudomonadota</taxon>
        <taxon>Betaproteobacteria</taxon>
        <taxon>Burkholderiales</taxon>
        <taxon>Comamonadaceae</taxon>
        <taxon>Paracidovorax</taxon>
    </lineage>
</organism>
<dbReference type="InterPro" id="IPR036390">
    <property type="entry name" value="WH_DNA-bd_sf"/>
</dbReference>
<dbReference type="Proteomes" id="UP000199317">
    <property type="component" value="Unassembled WGS sequence"/>
</dbReference>
<dbReference type="PRINTS" id="PR00039">
    <property type="entry name" value="HTHLYSR"/>
</dbReference>
<evidence type="ECO:0000256" key="2">
    <source>
        <dbReference type="ARBA" id="ARBA00023015"/>
    </source>
</evidence>
<evidence type="ECO:0000256" key="4">
    <source>
        <dbReference type="ARBA" id="ARBA00023163"/>
    </source>
</evidence>
<evidence type="ECO:0000313" key="6">
    <source>
        <dbReference type="EMBL" id="SDO64611.1"/>
    </source>
</evidence>
<dbReference type="RefSeq" id="WP_092832034.1">
    <property type="nucleotide sequence ID" value="NZ_CP028290.1"/>
</dbReference>
<dbReference type="PANTHER" id="PTHR30579:SF7">
    <property type="entry name" value="HTH-TYPE TRANSCRIPTIONAL REGULATOR LRHA-RELATED"/>
    <property type="match status" value="1"/>
</dbReference>
<dbReference type="Gene3D" id="3.40.190.10">
    <property type="entry name" value="Periplasmic binding protein-like II"/>
    <property type="match status" value="2"/>
</dbReference>
<dbReference type="OrthoDB" id="5946420at2"/>
<dbReference type="Pfam" id="PF00126">
    <property type="entry name" value="HTH_1"/>
    <property type="match status" value="1"/>
</dbReference>
<dbReference type="InterPro" id="IPR036388">
    <property type="entry name" value="WH-like_DNA-bd_sf"/>
</dbReference>
<dbReference type="FunFam" id="1.10.10.10:FF:000001">
    <property type="entry name" value="LysR family transcriptional regulator"/>
    <property type="match status" value="1"/>
</dbReference>
<dbReference type="GO" id="GO:0003677">
    <property type="term" value="F:DNA binding"/>
    <property type="evidence" value="ECO:0007669"/>
    <property type="project" value="UniProtKB-KW"/>
</dbReference>
<evidence type="ECO:0000256" key="1">
    <source>
        <dbReference type="ARBA" id="ARBA00009437"/>
    </source>
</evidence>
<dbReference type="InterPro" id="IPR050176">
    <property type="entry name" value="LTTR"/>
</dbReference>
<dbReference type="PANTHER" id="PTHR30579">
    <property type="entry name" value="TRANSCRIPTIONAL REGULATOR"/>
    <property type="match status" value="1"/>
</dbReference>
<dbReference type="AlphaFoldDB" id="A0A1H0L9E7"/>
<keyword evidence="7" id="KW-1185">Reference proteome</keyword>
<evidence type="ECO:0000259" key="5">
    <source>
        <dbReference type="PROSITE" id="PS50931"/>
    </source>
</evidence>
<comment type="similarity">
    <text evidence="1">Belongs to the LysR transcriptional regulatory family.</text>
</comment>
<dbReference type="Gene3D" id="1.10.10.10">
    <property type="entry name" value="Winged helix-like DNA-binding domain superfamily/Winged helix DNA-binding domain"/>
    <property type="match status" value="1"/>
</dbReference>
<dbReference type="InterPro" id="IPR000847">
    <property type="entry name" value="LysR_HTH_N"/>
</dbReference>
<evidence type="ECO:0000256" key="3">
    <source>
        <dbReference type="ARBA" id="ARBA00023125"/>
    </source>
</evidence>
<dbReference type="EMBL" id="FNJL01000002">
    <property type="protein sequence ID" value="SDO64611.1"/>
    <property type="molecule type" value="Genomic_DNA"/>
</dbReference>
<keyword evidence="2" id="KW-0805">Transcription regulation</keyword>
<evidence type="ECO:0000313" key="7">
    <source>
        <dbReference type="Proteomes" id="UP000199317"/>
    </source>
</evidence>
<reference evidence="7" key="1">
    <citation type="submission" date="2016-10" db="EMBL/GenBank/DDBJ databases">
        <authorList>
            <person name="Varghese N."/>
            <person name="Submissions S."/>
        </authorList>
    </citation>
    <scope>NUCLEOTIDE SEQUENCE [LARGE SCALE GENOMIC DNA]</scope>
    <source>
        <strain evidence="7">DSM 17101</strain>
    </source>
</reference>
<gene>
    <name evidence="6" type="ORF">SAMN04489708_102100</name>
</gene>
<accession>A0A1H0L9E7</accession>
<protein>
    <submittedName>
        <fullName evidence="6">DNA-binding transcriptional regulator, LysR family</fullName>
    </submittedName>
</protein>
<proteinExistence type="inferred from homology"/>
<name>A0A1H0L9E7_9BURK</name>
<dbReference type="GO" id="GO:0003700">
    <property type="term" value="F:DNA-binding transcription factor activity"/>
    <property type="evidence" value="ECO:0007669"/>
    <property type="project" value="InterPro"/>
</dbReference>
<keyword evidence="4" id="KW-0804">Transcription</keyword>
<keyword evidence="3 6" id="KW-0238">DNA-binding</keyword>
<feature type="domain" description="HTH lysR-type" evidence="5">
    <location>
        <begin position="3"/>
        <end position="60"/>
    </location>
</feature>